<keyword evidence="2" id="KW-1185">Reference proteome</keyword>
<evidence type="ECO:0000313" key="1">
    <source>
        <dbReference type="EMBL" id="TQC56371.1"/>
    </source>
</evidence>
<evidence type="ECO:0000313" key="2">
    <source>
        <dbReference type="Proteomes" id="UP000319715"/>
    </source>
</evidence>
<comment type="caution">
    <text evidence="1">The sequence shown here is derived from an EMBL/GenBank/DDBJ whole genome shotgun (WGS) entry which is preliminary data.</text>
</comment>
<gene>
    <name evidence="1" type="ORF">FK492_24410</name>
</gene>
<dbReference type="SUPFAM" id="SSF49452">
    <property type="entry name" value="Starch-binding domain-like"/>
    <property type="match status" value="1"/>
</dbReference>
<feature type="non-terminal residue" evidence="1">
    <location>
        <position position="115"/>
    </location>
</feature>
<dbReference type="EMBL" id="VICF01000206">
    <property type="protein sequence ID" value="TQC56371.1"/>
    <property type="molecule type" value="Genomic_DNA"/>
</dbReference>
<dbReference type="InterPro" id="IPR013784">
    <property type="entry name" value="Carb-bd-like_fold"/>
</dbReference>
<proteinExistence type="predicted"/>
<organism evidence="1 2">
    <name type="scientific">Pantoea dispersa</name>
    <dbReference type="NCBI Taxonomy" id="59814"/>
    <lineage>
        <taxon>Bacteria</taxon>
        <taxon>Pseudomonadati</taxon>
        <taxon>Pseudomonadota</taxon>
        <taxon>Gammaproteobacteria</taxon>
        <taxon>Enterobacterales</taxon>
        <taxon>Erwiniaceae</taxon>
        <taxon>Pantoea</taxon>
    </lineage>
</organism>
<dbReference type="Proteomes" id="UP000319715">
    <property type="component" value="Unassembled WGS sequence"/>
</dbReference>
<protein>
    <submittedName>
        <fullName evidence="1">Carboxypeptidase regulatory-like domain-containing protein</fullName>
    </submittedName>
</protein>
<dbReference type="RefSeq" id="WP_141497237.1">
    <property type="nucleotide sequence ID" value="NZ_VICF01000206.1"/>
</dbReference>
<reference evidence="1 2" key="1">
    <citation type="submission" date="2019-06" db="EMBL/GenBank/DDBJ databases">
        <title>Pantoea dispersa Assembly.</title>
        <authorList>
            <person name="Wang J."/>
        </authorList>
    </citation>
    <scope>NUCLEOTIDE SEQUENCE [LARGE SCALE GENOMIC DNA]</scope>
    <source>
        <strain evidence="2">bio</strain>
    </source>
</reference>
<sequence length="115" mass="11248">LALSAALALPPAQAQSTTGAVAGQAPADTQRILVRSDSGLSREVAVDARGRYSVGQLPLGTYTIIAKGADGSVLGSRDGVGLTVGGVTEVSFAPATTSLAGVQVSADRAAAAIDV</sequence>
<accession>A0ABY2ZQI3</accession>
<feature type="non-terminal residue" evidence="1">
    <location>
        <position position="1"/>
    </location>
</feature>
<name>A0ABY2ZQI3_9GAMM</name>